<dbReference type="InParanoid" id="A0A7N4NZ29"/>
<keyword evidence="1" id="KW-0812">Transmembrane</keyword>
<sequence>FGIFGFLFLGGVFVFLIGWSLIGIILNFYGFFLLFRIFFPMVIDFIRKVTVLGSLLNLPGIRSLVDKDGKSNNMV</sequence>
<keyword evidence="1" id="KW-0472">Membrane</keyword>
<proteinExistence type="predicted"/>
<dbReference type="PANTHER" id="PTHR21493">
    <property type="entry name" value="CGI-141-RELATED/LIPASE CONTAINING PROTEIN"/>
    <property type="match status" value="1"/>
</dbReference>
<dbReference type="AlphaFoldDB" id="A0A7N4NZ29"/>
<dbReference type="Proteomes" id="UP000007648">
    <property type="component" value="Unassembled WGS sequence"/>
</dbReference>
<dbReference type="PANTHER" id="PTHR21493:SF79">
    <property type="entry name" value="VESICLE TRANSPORT PROTEIN GOT1B"/>
    <property type="match status" value="1"/>
</dbReference>
<evidence type="ECO:0000313" key="3">
    <source>
        <dbReference type="Proteomes" id="UP000007648"/>
    </source>
</evidence>
<protein>
    <recommendedName>
        <fullName evidence="4">Golgi transport 1B</fullName>
    </recommendedName>
</protein>
<organism evidence="2 3">
    <name type="scientific">Sarcophilus harrisii</name>
    <name type="common">Tasmanian devil</name>
    <name type="synonym">Sarcophilus laniarius</name>
    <dbReference type="NCBI Taxonomy" id="9305"/>
    <lineage>
        <taxon>Eukaryota</taxon>
        <taxon>Metazoa</taxon>
        <taxon>Chordata</taxon>
        <taxon>Craniata</taxon>
        <taxon>Vertebrata</taxon>
        <taxon>Euteleostomi</taxon>
        <taxon>Mammalia</taxon>
        <taxon>Metatheria</taxon>
        <taxon>Dasyuromorphia</taxon>
        <taxon>Dasyuridae</taxon>
        <taxon>Sarcophilus</taxon>
    </lineage>
</organism>
<reference evidence="2 3" key="1">
    <citation type="journal article" date="2011" name="Proc. Natl. Acad. Sci. U.S.A.">
        <title>Genetic diversity and population structure of the endangered marsupial Sarcophilus harrisii (Tasmanian devil).</title>
        <authorList>
            <person name="Miller W."/>
            <person name="Hayes V.M."/>
            <person name="Ratan A."/>
            <person name="Petersen D.C."/>
            <person name="Wittekindt N.E."/>
            <person name="Miller J."/>
            <person name="Walenz B."/>
            <person name="Knight J."/>
            <person name="Qi J."/>
            <person name="Zhao F."/>
            <person name="Wang Q."/>
            <person name="Bedoya-Reina O.C."/>
            <person name="Katiyar N."/>
            <person name="Tomsho L.P."/>
            <person name="Kasson L.M."/>
            <person name="Hardie R.A."/>
            <person name="Woodbridge P."/>
            <person name="Tindall E.A."/>
            <person name="Bertelsen M.F."/>
            <person name="Dixon D."/>
            <person name="Pyecroft S."/>
            <person name="Helgen K.M."/>
            <person name="Lesk A.M."/>
            <person name="Pringle T.H."/>
            <person name="Patterson N."/>
            <person name="Zhang Y."/>
            <person name="Kreiss A."/>
            <person name="Woods G.M."/>
            <person name="Jones M.E."/>
            <person name="Schuster S.C."/>
        </authorList>
    </citation>
    <scope>NUCLEOTIDE SEQUENCE [LARGE SCALE GENOMIC DNA]</scope>
</reference>
<evidence type="ECO:0008006" key="4">
    <source>
        <dbReference type="Google" id="ProtNLM"/>
    </source>
</evidence>
<name>A0A7N4NZ29_SARHA</name>
<dbReference type="InterPro" id="IPR045176">
    <property type="entry name" value="Got1"/>
</dbReference>
<feature type="transmembrane region" description="Helical" evidence="1">
    <location>
        <begin position="6"/>
        <end position="39"/>
    </location>
</feature>
<keyword evidence="1" id="KW-1133">Transmembrane helix</keyword>
<dbReference type="GeneTree" id="ENSGT01100000264950"/>
<reference evidence="2" key="2">
    <citation type="submission" date="2025-08" db="UniProtKB">
        <authorList>
            <consortium name="Ensembl"/>
        </authorList>
    </citation>
    <scope>IDENTIFICATION</scope>
</reference>
<dbReference type="GO" id="GO:0016020">
    <property type="term" value="C:membrane"/>
    <property type="evidence" value="ECO:0007669"/>
    <property type="project" value="TreeGrafter"/>
</dbReference>
<dbReference type="Ensembl" id="ENSSHAT00000030937.1">
    <property type="protein sequence ID" value="ENSSHAP00000030076.1"/>
    <property type="gene ID" value="ENSSHAG00000031021.1"/>
</dbReference>
<dbReference type="GO" id="GO:0042147">
    <property type="term" value="P:retrograde transport, endosome to Golgi"/>
    <property type="evidence" value="ECO:0007669"/>
    <property type="project" value="InterPro"/>
</dbReference>
<dbReference type="GO" id="GO:0005783">
    <property type="term" value="C:endoplasmic reticulum"/>
    <property type="evidence" value="ECO:0007669"/>
    <property type="project" value="TreeGrafter"/>
</dbReference>
<dbReference type="GO" id="GO:0006888">
    <property type="term" value="P:endoplasmic reticulum to Golgi vesicle-mediated transport"/>
    <property type="evidence" value="ECO:0007669"/>
    <property type="project" value="InterPro"/>
</dbReference>
<reference evidence="2" key="3">
    <citation type="submission" date="2025-09" db="UniProtKB">
        <authorList>
            <consortium name="Ensembl"/>
        </authorList>
    </citation>
    <scope>IDENTIFICATION</scope>
</reference>
<keyword evidence="3" id="KW-1185">Reference proteome</keyword>
<accession>A0A7N4NZ29</accession>
<dbReference type="GO" id="GO:0005829">
    <property type="term" value="C:cytosol"/>
    <property type="evidence" value="ECO:0007669"/>
    <property type="project" value="GOC"/>
</dbReference>
<evidence type="ECO:0000256" key="1">
    <source>
        <dbReference type="SAM" id="Phobius"/>
    </source>
</evidence>
<evidence type="ECO:0000313" key="2">
    <source>
        <dbReference type="Ensembl" id="ENSSHAP00000030076.1"/>
    </source>
</evidence>